<accession>A0AAV6P2N2</accession>
<dbReference type="Proteomes" id="UP000685013">
    <property type="component" value="Chromosome 1"/>
</dbReference>
<evidence type="ECO:0000313" key="2">
    <source>
        <dbReference type="Proteomes" id="UP000685013"/>
    </source>
</evidence>
<keyword evidence="2" id="KW-1185">Reference proteome</keyword>
<dbReference type="EMBL" id="JAGKQH010000001">
    <property type="protein sequence ID" value="KAG6606880.1"/>
    <property type="molecule type" value="Genomic_DNA"/>
</dbReference>
<feature type="non-terminal residue" evidence="1">
    <location>
        <position position="1"/>
    </location>
</feature>
<reference evidence="1 2" key="1">
    <citation type="journal article" date="2021" name="Hortic Res">
        <title>The domestication of Cucurbita argyrosperma as revealed by the genome of its wild relative.</title>
        <authorList>
            <person name="Barrera-Redondo J."/>
            <person name="Sanchez-de la Vega G."/>
            <person name="Aguirre-Liguori J.A."/>
            <person name="Castellanos-Morales G."/>
            <person name="Gutierrez-Guerrero Y.T."/>
            <person name="Aguirre-Dugua X."/>
            <person name="Aguirre-Planter E."/>
            <person name="Tenaillon M.I."/>
            <person name="Lira-Saade R."/>
            <person name="Eguiarte L.E."/>
        </authorList>
    </citation>
    <scope>NUCLEOTIDE SEQUENCE [LARGE SCALE GENOMIC DNA]</scope>
    <source>
        <strain evidence="1">JBR-2021</strain>
    </source>
</reference>
<name>A0AAV6P2N2_9ROSI</name>
<organism evidence="1 2">
    <name type="scientific">Cucurbita argyrosperma subsp. sororia</name>
    <dbReference type="NCBI Taxonomy" id="37648"/>
    <lineage>
        <taxon>Eukaryota</taxon>
        <taxon>Viridiplantae</taxon>
        <taxon>Streptophyta</taxon>
        <taxon>Embryophyta</taxon>
        <taxon>Tracheophyta</taxon>
        <taxon>Spermatophyta</taxon>
        <taxon>Magnoliopsida</taxon>
        <taxon>eudicotyledons</taxon>
        <taxon>Gunneridae</taxon>
        <taxon>Pentapetalae</taxon>
        <taxon>rosids</taxon>
        <taxon>fabids</taxon>
        <taxon>Cucurbitales</taxon>
        <taxon>Cucurbitaceae</taxon>
        <taxon>Cucurbiteae</taxon>
        <taxon>Cucurbita</taxon>
    </lineage>
</organism>
<protein>
    <submittedName>
        <fullName evidence="1">Uncharacterized protein</fullName>
    </submittedName>
</protein>
<evidence type="ECO:0000313" key="1">
    <source>
        <dbReference type="EMBL" id="KAG6606880.1"/>
    </source>
</evidence>
<dbReference type="AlphaFoldDB" id="A0AAV6P2N2"/>
<sequence length="89" mass="10299">MIGESPSVRLASTWKFMEKLVPRPLREASGAPVMEETSILVQITKLFVIGTQLAMPQLDRRRRWREGRKRYLELEDYSLSPAILGLRDI</sequence>
<proteinExistence type="predicted"/>
<gene>
    <name evidence="1" type="ORF">SDJN03_00222</name>
</gene>
<comment type="caution">
    <text evidence="1">The sequence shown here is derived from an EMBL/GenBank/DDBJ whole genome shotgun (WGS) entry which is preliminary data.</text>
</comment>